<protein>
    <recommendedName>
        <fullName evidence="4">Triosephosphate isomerase</fullName>
        <ecNumber evidence="4">5.3.1.1</ecNumber>
    </recommendedName>
</protein>
<comment type="caution">
    <text evidence="6">The sequence shown here is derived from an EMBL/GenBank/DDBJ whole genome shotgun (WGS) entry which is preliminary data.</text>
</comment>
<proteinExistence type="inferred from homology"/>
<reference evidence="6" key="1">
    <citation type="journal article" date="2023" name="Genome Biol. Evol.">
        <title>First Whole Genome Sequence and Flow Cytometry Genome Size Data for the Lichen-Forming Fungus Ramalina farinacea (Ascomycota).</title>
        <authorList>
            <person name="Llewellyn T."/>
            <person name="Mian S."/>
            <person name="Hill R."/>
            <person name="Leitch I.J."/>
            <person name="Gaya E."/>
        </authorList>
    </citation>
    <scope>NUCLEOTIDE SEQUENCE</scope>
    <source>
        <strain evidence="6">LIQ254RAFAR</strain>
    </source>
</reference>
<dbReference type="SUPFAM" id="SSF51351">
    <property type="entry name" value="Triosephosphate isomerase (TIM)"/>
    <property type="match status" value="1"/>
</dbReference>
<evidence type="ECO:0000313" key="7">
    <source>
        <dbReference type="Proteomes" id="UP001161017"/>
    </source>
</evidence>
<dbReference type="Pfam" id="PF00121">
    <property type="entry name" value="TIM"/>
    <property type="match status" value="1"/>
</dbReference>
<accession>A0AA43QLH3</accession>
<evidence type="ECO:0000256" key="3">
    <source>
        <dbReference type="ARBA" id="ARBA00023235"/>
    </source>
</evidence>
<keyword evidence="3 4" id="KW-0413">Isomerase</keyword>
<dbReference type="GO" id="GO:0006094">
    <property type="term" value="P:gluconeogenesis"/>
    <property type="evidence" value="ECO:0007669"/>
    <property type="project" value="UniProtKB-KW"/>
</dbReference>
<dbReference type="EC" id="5.3.1.1" evidence="4"/>
<dbReference type="InterPro" id="IPR035990">
    <property type="entry name" value="TIM_sf"/>
</dbReference>
<name>A0AA43QLH3_9LECA</name>
<gene>
    <name evidence="6" type="ORF">OHK93_007952</name>
</gene>
<keyword evidence="4" id="KW-0312">Gluconeogenesis</keyword>
<dbReference type="EMBL" id="JAPUFD010000008">
    <property type="protein sequence ID" value="MDI1488676.1"/>
    <property type="molecule type" value="Genomic_DNA"/>
</dbReference>
<dbReference type="InterPro" id="IPR013785">
    <property type="entry name" value="Aldolase_TIM"/>
</dbReference>
<evidence type="ECO:0000313" key="6">
    <source>
        <dbReference type="EMBL" id="MDI1488676.1"/>
    </source>
</evidence>
<dbReference type="GO" id="GO:0006096">
    <property type="term" value="P:glycolytic process"/>
    <property type="evidence" value="ECO:0007669"/>
    <property type="project" value="UniProtKB-KW"/>
</dbReference>
<feature type="region of interest" description="Disordered" evidence="5">
    <location>
        <begin position="154"/>
        <end position="174"/>
    </location>
</feature>
<dbReference type="CDD" id="cd00311">
    <property type="entry name" value="TIM"/>
    <property type="match status" value="1"/>
</dbReference>
<comment type="subunit">
    <text evidence="2">Homodimer.</text>
</comment>
<comment type="similarity">
    <text evidence="1 4">Belongs to the triosephosphate isomerase family.</text>
</comment>
<dbReference type="Gene3D" id="3.20.20.70">
    <property type="entry name" value="Aldolase class I"/>
    <property type="match status" value="1"/>
</dbReference>
<dbReference type="InterPro" id="IPR000652">
    <property type="entry name" value="Triosephosphate_isomerase"/>
</dbReference>
<dbReference type="PROSITE" id="PS51440">
    <property type="entry name" value="TIM_2"/>
    <property type="match status" value="1"/>
</dbReference>
<comment type="pathway">
    <text evidence="4">Carbohydrate biosynthesis; gluconeogenesis.</text>
</comment>
<evidence type="ECO:0000256" key="4">
    <source>
        <dbReference type="RuleBase" id="RU363013"/>
    </source>
</evidence>
<sequence>MPTAPSTLPRRLVGFSTKCYFDLPTTTSYVADLLALLPPRYPSPDLGLFLIPSFPAIPAVAAALDAADPHHTSNPTPRILLGAQNCHHEDSGAFTGEVSPVILKQVGCDIVEIGHAERRRPPLKETDEQIAAKAAAVVRNGMVPLVCIGEKEQPPGLRKRRRDGEGESTSEEDMREEAIRAAAEECEEQVRPIFESVPENAAIIFAYEPVWAIGAAEPADARHVCGVVRELRSYGNSVRRAISANGDVRWLYGGSAGPGVWEGLKQDLDGLFLGRFAHDVKRFIGTVEEVNEG</sequence>
<dbReference type="GO" id="GO:0004807">
    <property type="term" value="F:triose-phosphate isomerase activity"/>
    <property type="evidence" value="ECO:0007669"/>
    <property type="project" value="UniProtKB-EC"/>
</dbReference>
<organism evidence="6 7">
    <name type="scientific">Ramalina farinacea</name>
    <dbReference type="NCBI Taxonomy" id="258253"/>
    <lineage>
        <taxon>Eukaryota</taxon>
        <taxon>Fungi</taxon>
        <taxon>Dikarya</taxon>
        <taxon>Ascomycota</taxon>
        <taxon>Pezizomycotina</taxon>
        <taxon>Lecanoromycetes</taxon>
        <taxon>OSLEUM clade</taxon>
        <taxon>Lecanoromycetidae</taxon>
        <taxon>Lecanorales</taxon>
        <taxon>Lecanorineae</taxon>
        <taxon>Ramalinaceae</taxon>
        <taxon>Ramalina</taxon>
    </lineage>
</organism>
<dbReference type="PANTHER" id="PTHR21139">
    <property type="entry name" value="TRIOSEPHOSPHATE ISOMERASE"/>
    <property type="match status" value="1"/>
</dbReference>
<dbReference type="AlphaFoldDB" id="A0AA43QLH3"/>
<evidence type="ECO:0000256" key="5">
    <source>
        <dbReference type="SAM" id="MobiDB-lite"/>
    </source>
</evidence>
<dbReference type="GO" id="GO:0019563">
    <property type="term" value="P:glycerol catabolic process"/>
    <property type="evidence" value="ECO:0007669"/>
    <property type="project" value="TreeGrafter"/>
</dbReference>
<dbReference type="GO" id="GO:0046166">
    <property type="term" value="P:glyceraldehyde-3-phosphate biosynthetic process"/>
    <property type="evidence" value="ECO:0007669"/>
    <property type="project" value="TreeGrafter"/>
</dbReference>
<evidence type="ECO:0000256" key="1">
    <source>
        <dbReference type="ARBA" id="ARBA00007422"/>
    </source>
</evidence>
<dbReference type="GO" id="GO:0005829">
    <property type="term" value="C:cytosol"/>
    <property type="evidence" value="ECO:0007669"/>
    <property type="project" value="TreeGrafter"/>
</dbReference>
<comment type="pathway">
    <text evidence="4">Carbohydrate degradation; glycolysis; D-glyceraldehyde 3-phosphate from glycerone phosphate: step 1/1.</text>
</comment>
<dbReference type="PANTHER" id="PTHR21139:SF2">
    <property type="entry name" value="TRIOSEPHOSPHATE ISOMERASE"/>
    <property type="match status" value="1"/>
</dbReference>
<keyword evidence="4" id="KW-0324">Glycolysis</keyword>
<evidence type="ECO:0000256" key="2">
    <source>
        <dbReference type="ARBA" id="ARBA00011738"/>
    </source>
</evidence>
<dbReference type="Proteomes" id="UP001161017">
    <property type="component" value="Unassembled WGS sequence"/>
</dbReference>
<keyword evidence="7" id="KW-1185">Reference proteome</keyword>
<comment type="catalytic activity">
    <reaction evidence="4">
        <text>D-glyceraldehyde 3-phosphate = dihydroxyacetone phosphate</text>
        <dbReference type="Rhea" id="RHEA:18585"/>
        <dbReference type="ChEBI" id="CHEBI:57642"/>
        <dbReference type="ChEBI" id="CHEBI:59776"/>
        <dbReference type="EC" id="5.3.1.1"/>
    </reaction>
</comment>